<protein>
    <submittedName>
        <fullName evidence="2">Uncharacterized protein</fullName>
    </submittedName>
</protein>
<feature type="region of interest" description="Disordered" evidence="1">
    <location>
        <begin position="189"/>
        <end position="243"/>
    </location>
</feature>
<name>A0ABR1FUI6_AURAN</name>
<keyword evidence="3" id="KW-1185">Reference proteome</keyword>
<evidence type="ECO:0000313" key="3">
    <source>
        <dbReference type="Proteomes" id="UP001363151"/>
    </source>
</evidence>
<sequence>MRRARTASGGSEEAARDTSRPRTDDLEDGVPLPLLKHGIEVLRALATAAASTAERRVARKDINSKPPHGSWQALFDASKPSSLVARGYAAKGYGAGPDYGRYWITAAGLEYLAAVDAPPSPTPTPLSLPRRCASTPSRIWTRMMPLPLSLPLRRATSTPGAAARLSKELGTAALGLVGARVNGRIHEQLPRGSSRGARACPLRQREPLRRRRRRPLVGDFDSEGSDDDDDSDDDDSGGNSRTGLSAAFAAVDGRLVVLSEAENAKTVAACDG</sequence>
<gene>
    <name evidence="2" type="ORF">SO694_00021217</name>
</gene>
<feature type="region of interest" description="Disordered" evidence="1">
    <location>
        <begin position="54"/>
        <end position="73"/>
    </location>
</feature>
<reference evidence="2 3" key="1">
    <citation type="submission" date="2024-03" db="EMBL/GenBank/DDBJ databases">
        <title>Aureococcus anophagefferens CCMP1851 and Kratosvirus quantuckense: Draft genome of a second virus-susceptible host strain in the model system.</title>
        <authorList>
            <person name="Chase E."/>
            <person name="Truchon A.R."/>
            <person name="Schepens W."/>
            <person name="Wilhelm S.W."/>
        </authorList>
    </citation>
    <scope>NUCLEOTIDE SEQUENCE [LARGE SCALE GENOMIC DNA]</scope>
    <source>
        <strain evidence="2 3">CCMP1851</strain>
    </source>
</reference>
<feature type="compositionally biased region" description="Basic and acidic residues" evidence="1">
    <location>
        <begin position="13"/>
        <end position="24"/>
    </location>
</feature>
<feature type="compositionally biased region" description="Acidic residues" evidence="1">
    <location>
        <begin position="220"/>
        <end position="236"/>
    </location>
</feature>
<proteinExistence type="predicted"/>
<dbReference type="Proteomes" id="UP001363151">
    <property type="component" value="Unassembled WGS sequence"/>
</dbReference>
<evidence type="ECO:0000256" key="1">
    <source>
        <dbReference type="SAM" id="MobiDB-lite"/>
    </source>
</evidence>
<feature type="region of interest" description="Disordered" evidence="1">
    <location>
        <begin position="1"/>
        <end position="30"/>
    </location>
</feature>
<evidence type="ECO:0000313" key="2">
    <source>
        <dbReference type="EMBL" id="KAK7238698.1"/>
    </source>
</evidence>
<comment type="caution">
    <text evidence="2">The sequence shown here is derived from an EMBL/GenBank/DDBJ whole genome shotgun (WGS) entry which is preliminary data.</text>
</comment>
<feature type="compositionally biased region" description="Basic and acidic residues" evidence="1">
    <location>
        <begin position="54"/>
        <end position="63"/>
    </location>
</feature>
<accession>A0ABR1FUI6</accession>
<dbReference type="EMBL" id="JBBJCI010000228">
    <property type="protein sequence ID" value="KAK7238698.1"/>
    <property type="molecule type" value="Genomic_DNA"/>
</dbReference>
<organism evidence="2 3">
    <name type="scientific">Aureococcus anophagefferens</name>
    <name type="common">Harmful bloom alga</name>
    <dbReference type="NCBI Taxonomy" id="44056"/>
    <lineage>
        <taxon>Eukaryota</taxon>
        <taxon>Sar</taxon>
        <taxon>Stramenopiles</taxon>
        <taxon>Ochrophyta</taxon>
        <taxon>Pelagophyceae</taxon>
        <taxon>Pelagomonadales</taxon>
        <taxon>Pelagomonadaceae</taxon>
        <taxon>Aureococcus</taxon>
    </lineage>
</organism>